<proteinExistence type="inferred from homology"/>
<feature type="transmembrane region" description="Helical" evidence="6">
    <location>
        <begin position="756"/>
        <end position="778"/>
    </location>
</feature>
<keyword evidence="6" id="KW-0472">Membrane</keyword>
<reference evidence="7" key="1">
    <citation type="submission" date="2020-03" db="EMBL/GenBank/DDBJ databases">
        <title>A high-quality chromosome-level genome assembly of a woody plant with both climbing and erect habits, Rhamnella rubrinervis.</title>
        <authorList>
            <person name="Lu Z."/>
            <person name="Yang Y."/>
            <person name="Zhu X."/>
            <person name="Sun Y."/>
        </authorList>
    </citation>
    <scope>NUCLEOTIDE SEQUENCE</scope>
    <source>
        <strain evidence="7">BYM</strain>
        <tissue evidence="7">Leaf</tissue>
    </source>
</reference>
<comment type="caution">
    <text evidence="7">The sequence shown here is derived from an EMBL/GenBank/DDBJ whole genome shotgun (WGS) entry which is preliminary data.</text>
</comment>
<feature type="transmembrane region" description="Helical" evidence="6">
    <location>
        <begin position="521"/>
        <end position="538"/>
    </location>
</feature>
<dbReference type="GO" id="GO:0017004">
    <property type="term" value="P:cytochrome complex assembly"/>
    <property type="evidence" value="ECO:0007669"/>
    <property type="project" value="UniProtKB-KW"/>
</dbReference>
<sequence>MLKGLILFRSPTVIPSSAMIPFRVEEGNALSLFSWGTREHPGLVPWALDWRRHELVGSREGACKPWWTGRRHARANEGHVQEFSFFLSLDRFNAYYLRDNRKAFSRIRGCDTNNDSLRWDVSRGVLTLGGRLRMPIKRSGPMGFQARIERSKGVRNLERWPYLFDECGIEVRFIWKRDVRPVPHVPKKPRKSRLKPIPAEGSMSIPNILSIHIAKFRLSPQGVIKGGMGIRRFDKPRKNYHRLVLTLKRPALPNIDAKKTLYLQAPLLGWASFEAPTPKKLLVGFVELSLEKHSRGSREGKRTHPLLHLARDDKERASSIDEQRIDGALGIALFFSPFLSASSDPFVRNFFVRTEPLAESNPVPQDPISAIHPPCIYAGDVASAMGFGLCRSKMMNGIVALHSPPMRKDAEKNGTLLRSAGCVGSRALVDTGREQAKRVVRNEKKETTTSPLCWTAGANTVVSDQDQEPIRIWILTCRWFLTVGILPGSWWAHHELGTFSIRSGLLAPVHSFATDDTRGIFLWRLFLLMTGISMILFSQMKQQASVRRTYKKEMVVARSTLVHLRHSAAQPRPVMRSSNPFRSDIDRSWFDMVYALLVPGRVNISISETLSYPAFGLVFCSYTINGGLPDICCNVFNSMLLFRLSLNKSSNLVLFDPQLLWRTKDEIQSIPLFKWFSLLLVPVPNSSPGSSQCLALSILRGRNINKFAHDQVPVIVIRLPELRVSVETFTNNRRFLMVFPLLTAALSTPPDIWCQIVALFLISSIIELAIFVASIVQVREEGWTSGMRESGSINKKEKSSPTLEPGKVTIKEFPSNSQPTYAIHSRKDYNTQKTPYLRSGMSDTSGERR</sequence>
<dbReference type="PANTHER" id="PTHR43653:SF1">
    <property type="entry name" value="CYTOCHROME C-TYPE BIOGENESIS PROTEIN CCMF"/>
    <property type="match status" value="1"/>
</dbReference>
<feature type="region of interest" description="Disordered" evidence="5">
    <location>
        <begin position="786"/>
        <end position="849"/>
    </location>
</feature>
<evidence type="ECO:0000256" key="3">
    <source>
        <dbReference type="ARBA" id="ARBA00022748"/>
    </source>
</evidence>
<keyword evidence="8" id="KW-1185">Reference proteome</keyword>
<dbReference type="InterPro" id="IPR003567">
    <property type="entry name" value="Cyt_c_biogenesis"/>
</dbReference>
<keyword evidence="6" id="KW-0812">Transmembrane</keyword>
<keyword evidence="3" id="KW-0201">Cytochrome c-type biogenesis</keyword>
<name>A0A8K0HGE2_9ROSA</name>
<comment type="similarity">
    <text evidence="2">Belongs to the CcmF/CycK/Ccl1/NrfE/CcsA family.</text>
</comment>
<dbReference type="Proteomes" id="UP000796880">
    <property type="component" value="Unassembled WGS sequence"/>
</dbReference>
<dbReference type="PRINTS" id="PR01412">
    <property type="entry name" value="CCBSBIOGNSIS"/>
</dbReference>
<comment type="subcellular location">
    <subcellularLocation>
        <location evidence="1">Mitochondrion</location>
    </subcellularLocation>
</comment>
<gene>
    <name evidence="7" type="ORF">FNV43_RR08240</name>
</gene>
<dbReference type="AlphaFoldDB" id="A0A8K0HGE2"/>
<evidence type="ECO:0000256" key="2">
    <source>
        <dbReference type="ARBA" id="ARBA00009186"/>
    </source>
</evidence>
<dbReference type="GO" id="GO:0016020">
    <property type="term" value="C:membrane"/>
    <property type="evidence" value="ECO:0007669"/>
    <property type="project" value="InterPro"/>
</dbReference>
<evidence type="ECO:0000313" key="7">
    <source>
        <dbReference type="EMBL" id="KAF3452142.1"/>
    </source>
</evidence>
<dbReference type="PANTHER" id="PTHR43653">
    <property type="entry name" value="CYTOCHROME C ASSEMBLY PROTEIN-RELATED"/>
    <property type="match status" value="1"/>
</dbReference>
<keyword evidence="6" id="KW-1133">Transmembrane helix</keyword>
<evidence type="ECO:0000313" key="8">
    <source>
        <dbReference type="Proteomes" id="UP000796880"/>
    </source>
</evidence>
<keyword evidence="4" id="KW-0496">Mitochondrion</keyword>
<accession>A0A8K0HGE2</accession>
<dbReference type="PRINTS" id="PR01410">
    <property type="entry name" value="CCBIOGENESIS"/>
</dbReference>
<dbReference type="GO" id="GO:0005739">
    <property type="term" value="C:mitochondrion"/>
    <property type="evidence" value="ECO:0007669"/>
    <property type="project" value="UniProtKB-SubCell"/>
</dbReference>
<protein>
    <submittedName>
        <fullName evidence="7">Uncharacterized protein</fullName>
    </submittedName>
</protein>
<feature type="transmembrane region" description="Helical" evidence="6">
    <location>
        <begin position="733"/>
        <end position="750"/>
    </location>
</feature>
<dbReference type="InterPro" id="IPR003569">
    <property type="entry name" value="Cyt_c_biogenesis_plant"/>
</dbReference>
<evidence type="ECO:0000256" key="6">
    <source>
        <dbReference type="SAM" id="Phobius"/>
    </source>
</evidence>
<dbReference type="OrthoDB" id="1920880at2759"/>
<organism evidence="7 8">
    <name type="scientific">Rhamnella rubrinervis</name>
    <dbReference type="NCBI Taxonomy" id="2594499"/>
    <lineage>
        <taxon>Eukaryota</taxon>
        <taxon>Viridiplantae</taxon>
        <taxon>Streptophyta</taxon>
        <taxon>Embryophyta</taxon>
        <taxon>Tracheophyta</taxon>
        <taxon>Spermatophyta</taxon>
        <taxon>Magnoliopsida</taxon>
        <taxon>eudicotyledons</taxon>
        <taxon>Gunneridae</taxon>
        <taxon>Pentapetalae</taxon>
        <taxon>rosids</taxon>
        <taxon>fabids</taxon>
        <taxon>Rosales</taxon>
        <taxon>Rhamnaceae</taxon>
        <taxon>rhamnoid group</taxon>
        <taxon>Rhamneae</taxon>
        <taxon>Rhamnella</taxon>
    </lineage>
</organism>
<dbReference type="GO" id="GO:0015232">
    <property type="term" value="F:heme transmembrane transporter activity"/>
    <property type="evidence" value="ECO:0007669"/>
    <property type="project" value="InterPro"/>
</dbReference>
<evidence type="ECO:0000256" key="1">
    <source>
        <dbReference type="ARBA" id="ARBA00004173"/>
    </source>
</evidence>
<evidence type="ECO:0000256" key="5">
    <source>
        <dbReference type="SAM" id="MobiDB-lite"/>
    </source>
</evidence>
<evidence type="ECO:0000256" key="4">
    <source>
        <dbReference type="ARBA" id="ARBA00023128"/>
    </source>
</evidence>
<dbReference type="EMBL" id="VOIH02000003">
    <property type="protein sequence ID" value="KAF3452142.1"/>
    <property type="molecule type" value="Genomic_DNA"/>
</dbReference>